<evidence type="ECO:0000256" key="14">
    <source>
        <dbReference type="PIRSR" id="PIRSR006621-1"/>
    </source>
</evidence>
<evidence type="ECO:0000256" key="3">
    <source>
        <dbReference type="ARBA" id="ARBA00022555"/>
    </source>
</evidence>
<dbReference type="PIRSF" id="PIRSF006621">
    <property type="entry name" value="Dus"/>
    <property type="match status" value="1"/>
</dbReference>
<dbReference type="GO" id="GO:0017150">
    <property type="term" value="F:tRNA dihydrouridine synthase activity"/>
    <property type="evidence" value="ECO:0007669"/>
    <property type="project" value="UniProtKB-UniRule"/>
</dbReference>
<gene>
    <name evidence="12" type="primary">dusB</name>
    <name evidence="17" type="ORF">C7S16_2091</name>
</gene>
<organism evidence="17 18">
    <name type="scientific">Burkholderia thailandensis</name>
    <dbReference type="NCBI Taxonomy" id="57975"/>
    <lineage>
        <taxon>Bacteria</taxon>
        <taxon>Pseudomonadati</taxon>
        <taxon>Pseudomonadota</taxon>
        <taxon>Betaproteobacteria</taxon>
        <taxon>Burkholderiales</taxon>
        <taxon>Burkholderiaceae</taxon>
        <taxon>Burkholderia</taxon>
        <taxon>pseudomallei group</taxon>
    </lineage>
</organism>
<reference evidence="17" key="1">
    <citation type="submission" date="2018-08" db="EMBL/GenBank/DDBJ databases">
        <title>Identification of Burkholderia cepacia strains that express a Burkholderia pseudomallei-like capsular polysaccharide.</title>
        <authorList>
            <person name="Burtnick M.N."/>
            <person name="Vongsouvath M."/>
            <person name="Newton P."/>
            <person name="Wuthiekanun V."/>
            <person name="Limmathurotsakul D."/>
            <person name="Brett P.J."/>
            <person name="Chantratita N."/>
            <person name="Dance D.A."/>
        </authorList>
    </citation>
    <scope>NUCLEOTIDE SEQUENCE</scope>
    <source>
        <strain evidence="17">SBXCC001</strain>
    </source>
</reference>
<feature type="binding site" evidence="12">
    <location>
        <begin position="189"/>
        <end position="191"/>
    </location>
    <ligand>
        <name>FMN</name>
        <dbReference type="ChEBI" id="CHEBI:58210"/>
    </ligand>
</feature>
<keyword evidence="5 12" id="KW-0288">FMN</keyword>
<comment type="caution">
    <text evidence="17">The sequence shown here is derived from an EMBL/GenBank/DDBJ whole genome shotgun (WGS) entry which is preliminary data.</text>
</comment>
<keyword evidence="8 12" id="KW-0694">RNA-binding</keyword>
<keyword evidence="4 12" id="KW-0285">Flavoprotein</keyword>
<accession>A0AAW9D0B0</accession>
<comment type="function">
    <text evidence="2 12 13">Catalyzes the synthesis of 5,6-dihydrouridine (D), a modified base found in the D-loop of most tRNAs, via the reduction of the C5-C6 double bond in target uridines.</text>
</comment>
<dbReference type="AlphaFoldDB" id="A0AAW9D0B0"/>
<dbReference type="PANTHER" id="PTHR45846:SF1">
    <property type="entry name" value="TRNA-DIHYDROURIDINE(47) SYNTHASE [NAD(P)(+)]-LIKE"/>
    <property type="match status" value="1"/>
</dbReference>
<keyword evidence="15" id="KW-0547">Nucleotide-binding</keyword>
<dbReference type="InterPro" id="IPR024036">
    <property type="entry name" value="tRNA-dHydroUridine_Synthase_C"/>
</dbReference>
<dbReference type="InterPro" id="IPR013785">
    <property type="entry name" value="Aldolase_TIM"/>
</dbReference>
<comment type="cofactor">
    <cofactor evidence="1 12 13 15">
        <name>FMN</name>
        <dbReference type="ChEBI" id="CHEBI:58210"/>
    </cofactor>
</comment>
<comment type="similarity">
    <text evidence="13">Belongs to the dus family.</text>
</comment>
<evidence type="ECO:0000256" key="15">
    <source>
        <dbReference type="PIRSR" id="PIRSR006621-2"/>
    </source>
</evidence>
<dbReference type="EC" id="1.3.1.-" evidence="12"/>
<dbReference type="PANTHER" id="PTHR45846">
    <property type="entry name" value="TRNA-DIHYDROURIDINE(47) SYNTHASE [NAD(P)(+)]-LIKE"/>
    <property type="match status" value="1"/>
</dbReference>
<evidence type="ECO:0000313" key="17">
    <source>
        <dbReference type="EMBL" id="MDW9256630.1"/>
    </source>
</evidence>
<evidence type="ECO:0000256" key="1">
    <source>
        <dbReference type="ARBA" id="ARBA00001917"/>
    </source>
</evidence>
<feature type="binding site" evidence="12 15">
    <location>
        <begin position="213"/>
        <end position="214"/>
    </location>
    <ligand>
        <name>FMN</name>
        <dbReference type="ChEBI" id="CHEBI:58210"/>
    </ligand>
</feature>
<dbReference type="GO" id="GO:0000049">
    <property type="term" value="F:tRNA binding"/>
    <property type="evidence" value="ECO:0007669"/>
    <property type="project" value="UniProtKB-UniRule"/>
</dbReference>
<dbReference type="GO" id="GO:0050660">
    <property type="term" value="F:flavin adenine dinucleotide binding"/>
    <property type="evidence" value="ECO:0007669"/>
    <property type="project" value="InterPro"/>
</dbReference>
<dbReference type="Proteomes" id="UP001272137">
    <property type="component" value="Unassembled WGS sequence"/>
</dbReference>
<evidence type="ECO:0000256" key="6">
    <source>
        <dbReference type="ARBA" id="ARBA00022694"/>
    </source>
</evidence>
<protein>
    <recommendedName>
        <fullName evidence="12">tRNA-dihydrouridine synthase B</fullName>
        <ecNumber evidence="12">1.3.1.-</ecNumber>
    </recommendedName>
</protein>
<dbReference type="GO" id="GO:0010181">
    <property type="term" value="F:FMN binding"/>
    <property type="evidence" value="ECO:0007669"/>
    <property type="project" value="UniProtKB-UniRule"/>
</dbReference>
<dbReference type="CDD" id="cd02801">
    <property type="entry name" value="DUS_like_FMN"/>
    <property type="match status" value="1"/>
</dbReference>
<dbReference type="NCBIfam" id="TIGR00737">
    <property type="entry name" value="nifR3_yhdG"/>
    <property type="match status" value="1"/>
</dbReference>
<comment type="similarity">
    <text evidence="12">Belongs to the Dus family. DusB subfamily.</text>
</comment>
<evidence type="ECO:0000313" key="18">
    <source>
        <dbReference type="Proteomes" id="UP001272137"/>
    </source>
</evidence>
<evidence type="ECO:0000256" key="2">
    <source>
        <dbReference type="ARBA" id="ARBA00002790"/>
    </source>
</evidence>
<evidence type="ECO:0000259" key="16">
    <source>
        <dbReference type="Pfam" id="PF01207"/>
    </source>
</evidence>
<dbReference type="SUPFAM" id="SSF51395">
    <property type="entry name" value="FMN-linked oxidoreductases"/>
    <property type="match status" value="1"/>
</dbReference>
<keyword evidence="7 12" id="KW-0521">NADP</keyword>
<evidence type="ECO:0000256" key="8">
    <source>
        <dbReference type="ARBA" id="ARBA00022884"/>
    </source>
</evidence>
<evidence type="ECO:0000256" key="12">
    <source>
        <dbReference type="HAMAP-Rule" id="MF_02042"/>
    </source>
</evidence>
<keyword evidence="6 12" id="KW-0819">tRNA processing</keyword>
<evidence type="ECO:0000256" key="5">
    <source>
        <dbReference type="ARBA" id="ARBA00022643"/>
    </source>
</evidence>
<evidence type="ECO:0000256" key="13">
    <source>
        <dbReference type="PIRNR" id="PIRNR006621"/>
    </source>
</evidence>
<dbReference type="Pfam" id="PF01207">
    <property type="entry name" value="Dus"/>
    <property type="match status" value="1"/>
</dbReference>
<feature type="domain" description="DUS-like FMN-binding" evidence="16">
    <location>
        <begin position="1"/>
        <end position="308"/>
    </location>
</feature>
<dbReference type="InterPro" id="IPR032887">
    <property type="entry name" value="DusB"/>
</dbReference>
<feature type="binding site" evidence="15">
    <location>
        <position position="158"/>
    </location>
    <ligand>
        <name>FMN</name>
        <dbReference type="ChEBI" id="CHEBI:58210"/>
    </ligand>
</feature>
<evidence type="ECO:0000256" key="11">
    <source>
        <dbReference type="ARBA" id="ARBA00048802"/>
    </source>
</evidence>
<keyword evidence="9 12" id="KW-0560">Oxidoreductase</keyword>
<keyword evidence="3 12" id="KW-0820">tRNA-binding</keyword>
<dbReference type="Gene3D" id="1.10.1200.80">
    <property type="entry name" value="Putative flavin oxidoreducatase, domain 2"/>
    <property type="match status" value="1"/>
</dbReference>
<proteinExistence type="inferred from homology"/>
<feature type="binding site" evidence="12 15">
    <location>
        <position position="54"/>
    </location>
    <ligand>
        <name>FMN</name>
        <dbReference type="ChEBI" id="CHEBI:58210"/>
    </ligand>
</feature>
<comment type="catalytic activity">
    <reaction evidence="11 12">
        <text>a 5,6-dihydrouridine in tRNA + NAD(+) = a uridine in tRNA + NADH + H(+)</text>
        <dbReference type="Rhea" id="RHEA:54452"/>
        <dbReference type="Rhea" id="RHEA-COMP:13339"/>
        <dbReference type="Rhea" id="RHEA-COMP:13887"/>
        <dbReference type="ChEBI" id="CHEBI:15378"/>
        <dbReference type="ChEBI" id="CHEBI:57540"/>
        <dbReference type="ChEBI" id="CHEBI:57945"/>
        <dbReference type="ChEBI" id="CHEBI:65315"/>
        <dbReference type="ChEBI" id="CHEBI:74443"/>
    </reaction>
</comment>
<dbReference type="EMBL" id="QXCT01000002">
    <property type="protein sequence ID" value="MDW9256630.1"/>
    <property type="molecule type" value="Genomic_DNA"/>
</dbReference>
<dbReference type="InterPro" id="IPR001269">
    <property type="entry name" value="DUS_fam"/>
</dbReference>
<evidence type="ECO:0000256" key="7">
    <source>
        <dbReference type="ARBA" id="ARBA00022857"/>
    </source>
</evidence>
<feature type="binding site" evidence="12 15">
    <location>
        <position position="128"/>
    </location>
    <ligand>
        <name>FMN</name>
        <dbReference type="ChEBI" id="CHEBI:58210"/>
    </ligand>
</feature>
<evidence type="ECO:0000256" key="9">
    <source>
        <dbReference type="ARBA" id="ARBA00023002"/>
    </source>
</evidence>
<dbReference type="HAMAP" id="MF_02042">
    <property type="entry name" value="DusB_subfam"/>
    <property type="match status" value="1"/>
</dbReference>
<dbReference type="InterPro" id="IPR035587">
    <property type="entry name" value="DUS-like_FMN-bd"/>
</dbReference>
<feature type="active site" description="Proton donor" evidence="12 14">
    <location>
        <position position="84"/>
    </location>
</feature>
<dbReference type="PROSITE" id="PS01136">
    <property type="entry name" value="UPF0034"/>
    <property type="match status" value="1"/>
</dbReference>
<name>A0AAW9D0B0_BURTH</name>
<sequence length="338" mass="36658">MAGVTDRPFRQLCKRLGAGYAVSEMVASNAQLWKSEKTMRRANHAGEVEPIAVQIAGADPAMMAEAARHNVANGAQIIDINMGCPAKKVCNVAAGSALLQNEPLVQRIVEAVVDAVGTGPDAVPVTLKIRTGWDREHKNAVKIAKLAEAAGISMLTVHGRTRADLYRGDAEYDTIAAVKAAVRIPVVANGDITSPQKAKAVLDATGADALMIGRAAQGRPWLFREIDHFLQGGELLPPPRIDEIRQVMNEHLEDHYAFYGEFTGVRTARKHIGWYTRGLSGANGFRHRMNTLETTREQLAAVNEFFDAQQALSDRLVYVNDEDGGGRDEPDDSNQLAA</sequence>
<dbReference type="Gene3D" id="3.20.20.70">
    <property type="entry name" value="Aldolase class I"/>
    <property type="match status" value="1"/>
</dbReference>
<evidence type="ECO:0000256" key="10">
    <source>
        <dbReference type="ARBA" id="ARBA00048205"/>
    </source>
</evidence>
<dbReference type="InterPro" id="IPR004652">
    <property type="entry name" value="DusB-like"/>
</dbReference>
<dbReference type="InterPro" id="IPR018517">
    <property type="entry name" value="tRNA_hU_synthase_CS"/>
</dbReference>
<comment type="caution">
    <text evidence="12">Lacks conserved residue(s) required for the propagation of feature annotation.</text>
</comment>
<evidence type="ECO:0000256" key="4">
    <source>
        <dbReference type="ARBA" id="ARBA00022630"/>
    </source>
</evidence>
<comment type="catalytic activity">
    <reaction evidence="10 12">
        <text>a 5,6-dihydrouridine in tRNA + NADP(+) = a uridine in tRNA + NADPH + H(+)</text>
        <dbReference type="Rhea" id="RHEA:23624"/>
        <dbReference type="Rhea" id="RHEA-COMP:13339"/>
        <dbReference type="Rhea" id="RHEA-COMP:13887"/>
        <dbReference type="ChEBI" id="CHEBI:15378"/>
        <dbReference type="ChEBI" id="CHEBI:57783"/>
        <dbReference type="ChEBI" id="CHEBI:58349"/>
        <dbReference type="ChEBI" id="CHEBI:65315"/>
        <dbReference type="ChEBI" id="CHEBI:74443"/>
    </reaction>
</comment>